<sequence>MADASEEAAPASAPEESPLGNLGAMFKWRYNHIWKLYGQKKYEEAEAEAMKMLMEPRLGDFHRAGMHLLLAGSPHDYVDNAKQAVRVYGKILEEYGSNMSPKEQSGIQNLINRSNQALEKALRDQSDIDCNVREYLASGKTIDDLHDEQMKELQAREMELARVEMSKEEVTLGSQVPPSSQSVPDDTGAAQSSGVDRSRSAARKLPVEPDEELPTYD</sequence>
<comment type="caution">
    <text evidence="2">The sequence shown here is derived from an EMBL/GenBank/DDBJ whole genome shotgun (WGS) entry which is preliminary data.</text>
</comment>
<proteinExistence type="predicted"/>
<dbReference type="OrthoDB" id="4843752at2759"/>
<gene>
    <name evidence="2" type="ORF">GQ607_015417</name>
</gene>
<reference evidence="2 3" key="1">
    <citation type="submission" date="2019-12" db="EMBL/GenBank/DDBJ databases">
        <title>A genome sequence resource for the geographically widespread anthracnose pathogen Colletotrichum asianum.</title>
        <authorList>
            <person name="Meng Y."/>
        </authorList>
    </citation>
    <scope>NUCLEOTIDE SEQUENCE [LARGE SCALE GENOMIC DNA]</scope>
    <source>
        <strain evidence="2 3">ICMP 18580</strain>
    </source>
</reference>
<evidence type="ECO:0000313" key="2">
    <source>
        <dbReference type="EMBL" id="KAF0317370.1"/>
    </source>
</evidence>
<evidence type="ECO:0000313" key="3">
    <source>
        <dbReference type="Proteomes" id="UP000434172"/>
    </source>
</evidence>
<keyword evidence="3" id="KW-1185">Reference proteome</keyword>
<name>A0A8H3VZV9_9PEZI</name>
<dbReference type="EMBL" id="WOWK01000132">
    <property type="protein sequence ID" value="KAF0317370.1"/>
    <property type="molecule type" value="Genomic_DNA"/>
</dbReference>
<accession>A0A8H3VZV9</accession>
<feature type="compositionally biased region" description="Acidic residues" evidence="1">
    <location>
        <begin position="208"/>
        <end position="217"/>
    </location>
</feature>
<dbReference type="Proteomes" id="UP000434172">
    <property type="component" value="Unassembled WGS sequence"/>
</dbReference>
<feature type="compositionally biased region" description="Low complexity" evidence="1">
    <location>
        <begin position="174"/>
        <end position="184"/>
    </location>
</feature>
<dbReference type="AlphaFoldDB" id="A0A8H3VZV9"/>
<organism evidence="2 3">
    <name type="scientific">Colletotrichum asianum</name>
    <dbReference type="NCBI Taxonomy" id="702518"/>
    <lineage>
        <taxon>Eukaryota</taxon>
        <taxon>Fungi</taxon>
        <taxon>Dikarya</taxon>
        <taxon>Ascomycota</taxon>
        <taxon>Pezizomycotina</taxon>
        <taxon>Sordariomycetes</taxon>
        <taxon>Hypocreomycetidae</taxon>
        <taxon>Glomerellales</taxon>
        <taxon>Glomerellaceae</taxon>
        <taxon>Colletotrichum</taxon>
        <taxon>Colletotrichum gloeosporioides species complex</taxon>
    </lineage>
</organism>
<protein>
    <submittedName>
        <fullName evidence="2">Uncharacterized protein</fullName>
    </submittedName>
</protein>
<evidence type="ECO:0000256" key="1">
    <source>
        <dbReference type="SAM" id="MobiDB-lite"/>
    </source>
</evidence>
<feature type="region of interest" description="Disordered" evidence="1">
    <location>
        <begin position="165"/>
        <end position="217"/>
    </location>
</feature>